<dbReference type="PANTHER" id="PTHR43783">
    <property type="entry name" value="UDP-N-ACETYLGLUCOSAMINE 1-CARBOXYVINYLTRANSFERASE"/>
    <property type="match status" value="1"/>
</dbReference>
<keyword evidence="15" id="KW-1185">Reference proteome</keyword>
<evidence type="ECO:0000256" key="12">
    <source>
        <dbReference type="HAMAP-Rule" id="MF_00111"/>
    </source>
</evidence>
<evidence type="ECO:0000256" key="6">
    <source>
        <dbReference type="ARBA" id="ARBA00022960"/>
    </source>
</evidence>
<evidence type="ECO:0000256" key="4">
    <source>
        <dbReference type="ARBA" id="ARBA00022618"/>
    </source>
</evidence>
<dbReference type="Proteomes" id="UP000199042">
    <property type="component" value="Unassembled WGS sequence"/>
</dbReference>
<dbReference type="GO" id="GO:0019277">
    <property type="term" value="P:UDP-N-acetylgalactosamine biosynthetic process"/>
    <property type="evidence" value="ECO:0007669"/>
    <property type="project" value="InterPro"/>
</dbReference>
<comment type="subcellular location">
    <subcellularLocation>
        <location evidence="1 12">Cytoplasm</location>
    </subcellularLocation>
</comment>
<evidence type="ECO:0000256" key="11">
    <source>
        <dbReference type="ARBA" id="ARBA00047527"/>
    </source>
</evidence>
<feature type="binding site" evidence="12">
    <location>
        <begin position="124"/>
        <end position="128"/>
    </location>
    <ligand>
        <name>UDP-N-acetyl-alpha-D-glucosamine</name>
        <dbReference type="ChEBI" id="CHEBI:57705"/>
    </ligand>
</feature>
<dbReference type="Gene3D" id="3.65.10.10">
    <property type="entry name" value="Enolpyruvate transferase domain"/>
    <property type="match status" value="2"/>
</dbReference>
<keyword evidence="5 12" id="KW-0808">Transferase</keyword>
<dbReference type="GO" id="GO:0008360">
    <property type="term" value="P:regulation of cell shape"/>
    <property type="evidence" value="ECO:0007669"/>
    <property type="project" value="UniProtKB-KW"/>
</dbReference>
<proteinExistence type="inferred from homology"/>
<dbReference type="InterPro" id="IPR005750">
    <property type="entry name" value="UDP_GlcNAc_COvinyl_MurA"/>
</dbReference>
<feature type="domain" description="Enolpyruvate transferase" evidence="13">
    <location>
        <begin position="6"/>
        <end position="408"/>
    </location>
</feature>
<protein>
    <recommendedName>
        <fullName evidence="12">UDP-N-acetylglucosamine 1-carboxyvinyltransferase</fullName>
        <ecNumber evidence="12">2.5.1.7</ecNumber>
    </recommendedName>
    <alternativeName>
        <fullName evidence="12">Enoylpyruvate transferase</fullName>
    </alternativeName>
    <alternativeName>
        <fullName evidence="12">UDP-N-acetylglucosamine enolpyruvyl transferase</fullName>
        <shortName evidence="12">EPT</shortName>
    </alternativeName>
</protein>
<dbReference type="PANTHER" id="PTHR43783:SF1">
    <property type="entry name" value="UDP-N-ACETYLGLUCOSAMINE 1-CARBOXYVINYLTRANSFERASE"/>
    <property type="match status" value="1"/>
</dbReference>
<evidence type="ECO:0000256" key="3">
    <source>
        <dbReference type="ARBA" id="ARBA00022490"/>
    </source>
</evidence>
<accession>A0AB37ZXW6</accession>
<feature type="binding site" evidence="12">
    <location>
        <position position="329"/>
    </location>
    <ligand>
        <name>UDP-N-acetyl-alpha-D-glucosamine</name>
        <dbReference type="ChEBI" id="CHEBI:57705"/>
    </ligand>
</feature>
<evidence type="ECO:0000256" key="9">
    <source>
        <dbReference type="ARBA" id="ARBA00023316"/>
    </source>
</evidence>
<dbReference type="GO" id="GO:0051301">
    <property type="term" value="P:cell division"/>
    <property type="evidence" value="ECO:0007669"/>
    <property type="project" value="UniProtKB-KW"/>
</dbReference>
<dbReference type="RefSeq" id="WP_086987624.1">
    <property type="nucleotide sequence ID" value="NZ_FJNA01000003.1"/>
</dbReference>
<dbReference type="SUPFAM" id="SSF55205">
    <property type="entry name" value="EPT/RTPC-like"/>
    <property type="match status" value="1"/>
</dbReference>
<keyword evidence="6 12" id="KW-0133">Cell shape</keyword>
<gene>
    <name evidence="12" type="primary">murA</name>
    <name evidence="14" type="ORF">SAMN04488525_10222</name>
</gene>
<dbReference type="FunFam" id="3.65.10.10:FF:000001">
    <property type="entry name" value="UDP-N-acetylglucosamine 1-carboxyvinyltransferase"/>
    <property type="match status" value="1"/>
</dbReference>
<evidence type="ECO:0000313" key="14">
    <source>
        <dbReference type="EMBL" id="SEA12478.1"/>
    </source>
</evidence>
<dbReference type="GO" id="GO:0071555">
    <property type="term" value="P:cell wall organization"/>
    <property type="evidence" value="ECO:0007669"/>
    <property type="project" value="UniProtKB-KW"/>
</dbReference>
<reference evidence="14 15" key="1">
    <citation type="submission" date="2016-10" db="EMBL/GenBank/DDBJ databases">
        <authorList>
            <person name="Varghese N."/>
            <person name="Submissions S."/>
        </authorList>
    </citation>
    <scope>NUCLEOTIDE SEQUENCE [LARGE SCALE GENOMIC DNA]</scope>
    <source>
        <strain evidence="14 15">DSM 14526</strain>
    </source>
</reference>
<comment type="caution">
    <text evidence="14">The sequence shown here is derived from an EMBL/GenBank/DDBJ whole genome shotgun (WGS) entry which is preliminary data.</text>
</comment>
<comment type="catalytic activity">
    <reaction evidence="11 12">
        <text>phosphoenolpyruvate + UDP-N-acetyl-alpha-D-glucosamine = UDP-N-acetyl-3-O-(1-carboxyvinyl)-alpha-D-glucosamine + phosphate</text>
        <dbReference type="Rhea" id="RHEA:18681"/>
        <dbReference type="ChEBI" id="CHEBI:43474"/>
        <dbReference type="ChEBI" id="CHEBI:57705"/>
        <dbReference type="ChEBI" id="CHEBI:58702"/>
        <dbReference type="ChEBI" id="CHEBI:68483"/>
        <dbReference type="EC" id="2.5.1.7"/>
    </reaction>
</comment>
<keyword evidence="3 12" id="KW-0963">Cytoplasm</keyword>
<dbReference type="InterPro" id="IPR001986">
    <property type="entry name" value="Enolpyruvate_Tfrase_dom"/>
</dbReference>
<dbReference type="InterPro" id="IPR036968">
    <property type="entry name" value="Enolpyruvate_Tfrase_sf"/>
</dbReference>
<evidence type="ECO:0000259" key="13">
    <source>
        <dbReference type="Pfam" id="PF00275"/>
    </source>
</evidence>
<keyword evidence="12" id="KW-0670">Pyruvate</keyword>
<evidence type="ECO:0000313" key="15">
    <source>
        <dbReference type="Proteomes" id="UP000199042"/>
    </source>
</evidence>
<dbReference type="InterPro" id="IPR050068">
    <property type="entry name" value="MurA_subfamily"/>
</dbReference>
<comment type="similarity">
    <text evidence="10 12">Belongs to the EPSP synthase family. MurA subfamily.</text>
</comment>
<dbReference type="AlphaFoldDB" id="A0AB37ZXW6"/>
<evidence type="ECO:0000256" key="5">
    <source>
        <dbReference type="ARBA" id="ARBA00022679"/>
    </source>
</evidence>
<evidence type="ECO:0000256" key="1">
    <source>
        <dbReference type="ARBA" id="ARBA00004496"/>
    </source>
</evidence>
<comment type="caution">
    <text evidence="12">Lacks conserved residue(s) required for the propagation of feature annotation.</text>
</comment>
<dbReference type="EC" id="2.5.1.7" evidence="12"/>
<evidence type="ECO:0000256" key="2">
    <source>
        <dbReference type="ARBA" id="ARBA00004752"/>
    </source>
</evidence>
<dbReference type="HAMAP" id="MF_00111">
    <property type="entry name" value="MurA"/>
    <property type="match status" value="1"/>
</dbReference>
<dbReference type="NCBIfam" id="TIGR01072">
    <property type="entry name" value="murA"/>
    <property type="match status" value="1"/>
</dbReference>
<feature type="binding site" evidence="12">
    <location>
        <position position="95"/>
    </location>
    <ligand>
        <name>UDP-N-acetyl-alpha-D-glucosamine</name>
        <dbReference type="ChEBI" id="CHEBI:57705"/>
    </ligand>
</feature>
<evidence type="ECO:0000256" key="7">
    <source>
        <dbReference type="ARBA" id="ARBA00022984"/>
    </source>
</evidence>
<keyword evidence="8 12" id="KW-0131">Cell cycle</keyword>
<dbReference type="NCBIfam" id="NF006873">
    <property type="entry name" value="PRK09369.1"/>
    <property type="match status" value="1"/>
</dbReference>
<feature type="binding site" evidence="12">
    <location>
        <position position="307"/>
    </location>
    <ligand>
        <name>UDP-N-acetyl-alpha-D-glucosamine</name>
        <dbReference type="ChEBI" id="CHEBI:57705"/>
    </ligand>
</feature>
<dbReference type="GO" id="GO:0009252">
    <property type="term" value="P:peptidoglycan biosynthetic process"/>
    <property type="evidence" value="ECO:0007669"/>
    <property type="project" value="UniProtKB-UniRule"/>
</dbReference>
<organism evidence="14 15">
    <name type="scientific">Trichococcus collinsii</name>
    <dbReference type="NCBI Taxonomy" id="157076"/>
    <lineage>
        <taxon>Bacteria</taxon>
        <taxon>Bacillati</taxon>
        <taxon>Bacillota</taxon>
        <taxon>Bacilli</taxon>
        <taxon>Lactobacillales</taxon>
        <taxon>Carnobacteriaceae</taxon>
        <taxon>Trichococcus</taxon>
    </lineage>
</organism>
<keyword evidence="4 12" id="KW-0132">Cell division</keyword>
<evidence type="ECO:0000256" key="8">
    <source>
        <dbReference type="ARBA" id="ARBA00023306"/>
    </source>
</evidence>
<dbReference type="GO" id="GO:0008760">
    <property type="term" value="F:UDP-N-acetylglucosamine 1-carboxyvinyltransferase activity"/>
    <property type="evidence" value="ECO:0007669"/>
    <property type="project" value="UniProtKB-UniRule"/>
</dbReference>
<comment type="function">
    <text evidence="12">Cell wall formation. Adds enolpyruvyl to UDP-N-acetylglucosamine.</text>
</comment>
<feature type="modified residue" description="2-(S-cysteinyl)pyruvic acid O-phosphothioketal" evidence="12">
    <location>
        <position position="119"/>
    </location>
</feature>
<evidence type="ECO:0000256" key="10">
    <source>
        <dbReference type="ARBA" id="ARBA00038367"/>
    </source>
</evidence>
<keyword evidence="9 12" id="KW-0961">Cell wall biogenesis/degradation</keyword>
<feature type="active site" description="Proton donor" evidence="12">
    <location>
        <position position="119"/>
    </location>
</feature>
<dbReference type="CDD" id="cd01555">
    <property type="entry name" value="UdpNAET"/>
    <property type="match status" value="1"/>
</dbReference>
<feature type="binding site" evidence="12">
    <location>
        <begin position="22"/>
        <end position="23"/>
    </location>
    <ligand>
        <name>phosphoenolpyruvate</name>
        <dbReference type="ChEBI" id="CHEBI:58702"/>
    </ligand>
</feature>
<comment type="pathway">
    <text evidence="2 12">Cell wall biogenesis; peptidoglycan biosynthesis.</text>
</comment>
<keyword evidence="7 12" id="KW-0573">Peptidoglycan synthesis</keyword>
<dbReference type="Pfam" id="PF00275">
    <property type="entry name" value="EPSP_synthase"/>
    <property type="match status" value="1"/>
</dbReference>
<name>A0AB37ZXW6_9LACT</name>
<sequence length="437" mass="47299">MEKIIVRGGNRLEGTVKVEGAKNAVLPILAATLLASEGQSVLTNVPILSDVFTMNNVLKHLNVGVEFQENNNTILADASNDINFEAPFAYVSKMRASIVVMGPLLARLGHARIALPGGCAIGTRPIDLHLKGFEAMGADIKIENGFVEAKVDRLVGARIYLDFPSVGATQNIMMGATLAEGTTIIENVAREPEIVDLANFLNRMGAKVVGAGTETIRIEGVSSMKATEHSIIPDRIEAGTFMIAAAVTNGNVLIEDAIAEHNKPLISKLKEMHVAFQEEENGLRVIGPRTLKATDVKTMPHPGFPTDMQAQMTIAQLVSQGTSTMTETVFENRFMHLEEMRRMNADFKVEGQTVLIHGNTDLQGAEVAASDLRAAAALIIAGLVSKGYTRVTNLSHLDRGYYEFDKKLQLLGADVERVTEDEQKAFSDSDVEALFSK</sequence>
<dbReference type="EMBL" id="FNQH01000002">
    <property type="protein sequence ID" value="SEA12478.1"/>
    <property type="molecule type" value="Genomic_DNA"/>
</dbReference>
<dbReference type="InterPro" id="IPR013792">
    <property type="entry name" value="RNA3'P_cycl/enolpyr_Trfase_a/b"/>
</dbReference>
<dbReference type="GO" id="GO:0005737">
    <property type="term" value="C:cytoplasm"/>
    <property type="evidence" value="ECO:0007669"/>
    <property type="project" value="UniProtKB-SubCell"/>
</dbReference>